<evidence type="ECO:0000256" key="3">
    <source>
        <dbReference type="ARBA" id="ARBA00022448"/>
    </source>
</evidence>
<feature type="transmembrane region" description="Helical" evidence="8">
    <location>
        <begin position="139"/>
        <end position="163"/>
    </location>
</feature>
<evidence type="ECO:0000256" key="6">
    <source>
        <dbReference type="ARBA" id="ARBA00022989"/>
    </source>
</evidence>
<feature type="transmembrane region" description="Helical" evidence="8">
    <location>
        <begin position="109"/>
        <end position="127"/>
    </location>
</feature>
<feature type="transmembrane region" description="Helical" evidence="8">
    <location>
        <begin position="80"/>
        <end position="103"/>
    </location>
</feature>
<gene>
    <name evidence="10" type="ORF">AWB64_04341</name>
</gene>
<dbReference type="PANTHER" id="PTHR43124">
    <property type="entry name" value="PURINE EFFLUX PUMP PBUE"/>
    <property type="match status" value="1"/>
</dbReference>
<evidence type="ECO:0000256" key="5">
    <source>
        <dbReference type="ARBA" id="ARBA00022692"/>
    </source>
</evidence>
<dbReference type="Pfam" id="PF07690">
    <property type="entry name" value="MFS_1"/>
    <property type="match status" value="1"/>
</dbReference>
<dbReference type="RefSeq" id="WP_060857436.1">
    <property type="nucleotide sequence ID" value="NZ_FCOC02000015.1"/>
</dbReference>
<dbReference type="AlphaFoldDB" id="A0A158H9D1"/>
<evidence type="ECO:0000259" key="9">
    <source>
        <dbReference type="PROSITE" id="PS50850"/>
    </source>
</evidence>
<dbReference type="OrthoDB" id="9814303at2"/>
<dbReference type="EMBL" id="FCOC02000015">
    <property type="protein sequence ID" value="SAL40886.1"/>
    <property type="molecule type" value="Genomic_DNA"/>
</dbReference>
<dbReference type="GO" id="GO:1990961">
    <property type="term" value="P:xenobiotic detoxification by transmembrane export across the plasma membrane"/>
    <property type="evidence" value="ECO:0007669"/>
    <property type="project" value="InterPro"/>
</dbReference>
<keyword evidence="8" id="KW-0997">Cell inner membrane</keyword>
<feature type="transmembrane region" description="Helical" evidence="8">
    <location>
        <begin position="283"/>
        <end position="302"/>
    </location>
</feature>
<comment type="subcellular location">
    <subcellularLocation>
        <location evidence="8">Cell inner membrane</location>
        <topology evidence="8">Multi-pass membrane protein</topology>
    </subcellularLocation>
    <subcellularLocation>
        <location evidence="1">Cell membrane</location>
        <topology evidence="1">Multi-pass membrane protein</topology>
    </subcellularLocation>
</comment>
<feature type="transmembrane region" description="Helical" evidence="8">
    <location>
        <begin position="251"/>
        <end position="274"/>
    </location>
</feature>
<evidence type="ECO:0000256" key="7">
    <source>
        <dbReference type="ARBA" id="ARBA00023136"/>
    </source>
</evidence>
<dbReference type="SUPFAM" id="SSF103473">
    <property type="entry name" value="MFS general substrate transporter"/>
    <property type="match status" value="1"/>
</dbReference>
<evidence type="ECO:0000256" key="4">
    <source>
        <dbReference type="ARBA" id="ARBA00022475"/>
    </source>
</evidence>
<keyword evidence="3 8" id="KW-0813">Transport</keyword>
<feature type="transmembrane region" description="Helical" evidence="8">
    <location>
        <begin position="342"/>
        <end position="370"/>
    </location>
</feature>
<dbReference type="GO" id="GO:0042910">
    <property type="term" value="F:xenobiotic transmembrane transporter activity"/>
    <property type="evidence" value="ECO:0007669"/>
    <property type="project" value="InterPro"/>
</dbReference>
<keyword evidence="7 8" id="KW-0472">Membrane</keyword>
<dbReference type="PROSITE" id="PS50850">
    <property type="entry name" value="MFS"/>
    <property type="match status" value="1"/>
</dbReference>
<dbReference type="InterPro" id="IPR020846">
    <property type="entry name" value="MFS_dom"/>
</dbReference>
<dbReference type="InterPro" id="IPR050189">
    <property type="entry name" value="MFS_Efflux_Transporters"/>
</dbReference>
<evidence type="ECO:0000313" key="10">
    <source>
        <dbReference type="EMBL" id="SAL40886.1"/>
    </source>
</evidence>
<evidence type="ECO:0000256" key="2">
    <source>
        <dbReference type="ARBA" id="ARBA00006236"/>
    </source>
</evidence>
<organism evidence="10 11">
    <name type="scientific">Caballeronia sordidicola</name>
    <name type="common">Burkholderia sordidicola</name>
    <dbReference type="NCBI Taxonomy" id="196367"/>
    <lineage>
        <taxon>Bacteria</taxon>
        <taxon>Pseudomonadati</taxon>
        <taxon>Pseudomonadota</taxon>
        <taxon>Betaproteobacteria</taxon>
        <taxon>Burkholderiales</taxon>
        <taxon>Burkholderiaceae</taxon>
        <taxon>Caballeronia</taxon>
    </lineage>
</organism>
<protein>
    <recommendedName>
        <fullName evidence="8">Bcr/CflA family efflux transporter</fullName>
    </recommendedName>
</protein>
<feature type="transmembrane region" description="Helical" evidence="8">
    <location>
        <begin position="376"/>
        <end position="395"/>
    </location>
</feature>
<dbReference type="Gene3D" id="1.20.1720.10">
    <property type="entry name" value="Multidrug resistance protein D"/>
    <property type="match status" value="1"/>
</dbReference>
<feature type="transmembrane region" description="Helical" evidence="8">
    <location>
        <begin position="12"/>
        <end position="29"/>
    </location>
</feature>
<dbReference type="CDD" id="cd17320">
    <property type="entry name" value="MFS_MdfA_MDR_like"/>
    <property type="match status" value="1"/>
</dbReference>
<evidence type="ECO:0000256" key="8">
    <source>
        <dbReference type="RuleBase" id="RU365088"/>
    </source>
</evidence>
<keyword evidence="5 8" id="KW-0812">Transmembrane</keyword>
<feature type="transmembrane region" description="Helical" evidence="8">
    <location>
        <begin position="308"/>
        <end position="330"/>
    </location>
</feature>
<keyword evidence="4" id="KW-1003">Cell membrane</keyword>
<feature type="transmembrane region" description="Helical" evidence="8">
    <location>
        <begin position="49"/>
        <end position="68"/>
    </location>
</feature>
<feature type="transmembrane region" description="Helical" evidence="8">
    <location>
        <begin position="217"/>
        <end position="236"/>
    </location>
</feature>
<keyword evidence="6 8" id="KW-1133">Transmembrane helix</keyword>
<dbReference type="PANTHER" id="PTHR43124:SF3">
    <property type="entry name" value="CHLORAMPHENICOL EFFLUX PUMP RV0191"/>
    <property type="match status" value="1"/>
</dbReference>
<feature type="domain" description="Major facilitator superfamily (MFS) profile" evidence="9">
    <location>
        <begin position="12"/>
        <end position="400"/>
    </location>
</feature>
<dbReference type="InterPro" id="IPR004812">
    <property type="entry name" value="Efflux_drug-R_Bcr/CmlA"/>
</dbReference>
<dbReference type="Proteomes" id="UP000054893">
    <property type="component" value="Unassembled WGS sequence"/>
</dbReference>
<accession>A0A158H9D1</accession>
<dbReference type="InterPro" id="IPR011701">
    <property type="entry name" value="MFS"/>
</dbReference>
<name>A0A158H9D1_CABSO</name>
<feature type="transmembrane region" description="Helical" evidence="8">
    <location>
        <begin position="169"/>
        <end position="188"/>
    </location>
</feature>
<dbReference type="InterPro" id="IPR036259">
    <property type="entry name" value="MFS_trans_sf"/>
</dbReference>
<sequence>MTTRLRLRPQSVLFAVYLGALAALPPISIDMALPALVDIANSLHASASQAGLTLSLFMAGFAFGPIVYGPLSDAHGRKPTLLLGLALFTAGGVVSALAPGMGVLLGARLVQGAGAGAGMTVALAVVRDLFEGNAMQRRLAAITVVANVAPIVAPSVGVALLAAVQWRGIYGVVAVCGLLAAVATWKGLEESAPSRSEDFVATGLRQQYWRVLTHRPVIGSILINGFGFGWMFAYVAGSPLVLLHVLHIKPAVYAAMFATTGLGIVAGATVNGLVASRGVGSRCILAVAIGVTLAATVGLGVLNALHLASLLTIMPLLVACTFCFGLAAPSATRGALDPVPELAGVAGGLLTSVQMLCGAASSSLVAMLFARVGPQAMSSVMFACALLGALVWIWLGESPRVAVGSGSASSF</sequence>
<comment type="similarity">
    <text evidence="2 8">Belongs to the major facilitator superfamily. Bcr/CmlA family.</text>
</comment>
<dbReference type="NCBIfam" id="TIGR00710">
    <property type="entry name" value="efflux_Bcr_CflA"/>
    <property type="match status" value="1"/>
</dbReference>
<dbReference type="GO" id="GO:0005886">
    <property type="term" value="C:plasma membrane"/>
    <property type="evidence" value="ECO:0007669"/>
    <property type="project" value="UniProtKB-SubCell"/>
</dbReference>
<proteinExistence type="inferred from homology"/>
<evidence type="ECO:0000256" key="1">
    <source>
        <dbReference type="ARBA" id="ARBA00004651"/>
    </source>
</evidence>
<evidence type="ECO:0000313" key="11">
    <source>
        <dbReference type="Proteomes" id="UP000054893"/>
    </source>
</evidence>
<reference evidence="10 11" key="1">
    <citation type="submission" date="2016-01" db="EMBL/GenBank/DDBJ databases">
        <authorList>
            <person name="Oliw E.H."/>
        </authorList>
    </citation>
    <scope>NUCLEOTIDE SEQUENCE [LARGE SCALE GENOMIC DNA]</scope>
    <source>
        <strain evidence="10">LMG 22029</strain>
    </source>
</reference>